<dbReference type="Gene3D" id="3.30.428.10">
    <property type="entry name" value="HIT-like"/>
    <property type="match status" value="1"/>
</dbReference>
<reference evidence="3 4" key="1">
    <citation type="submission" date="2021-01" db="EMBL/GenBank/DDBJ databases">
        <title>Actinoplanes sp. nov. LDG1-06 isolated from lichen.</title>
        <authorList>
            <person name="Saeng-In P."/>
            <person name="Phongsopitanun W."/>
            <person name="Kanchanasin P."/>
            <person name="Yuki M."/>
            <person name="Kudo T."/>
            <person name="Ohkuma M."/>
            <person name="Tanasupawat S."/>
        </authorList>
    </citation>
    <scope>NUCLEOTIDE SEQUENCE [LARGE SCALE GENOMIC DNA]</scope>
    <source>
        <strain evidence="3 4">LDG1-06</strain>
    </source>
</reference>
<name>A0ABS2AJ69_9ACTN</name>
<evidence type="ECO:0000313" key="3">
    <source>
        <dbReference type="EMBL" id="MBM2619889.1"/>
    </source>
</evidence>
<dbReference type="InterPro" id="IPR036265">
    <property type="entry name" value="HIT-like_sf"/>
</dbReference>
<dbReference type="PANTHER" id="PTHR46648:SF1">
    <property type="entry name" value="ADENOSINE 5'-MONOPHOSPHORAMIDASE HNT1"/>
    <property type="match status" value="1"/>
</dbReference>
<feature type="domain" description="HIT" evidence="2">
    <location>
        <begin position="14"/>
        <end position="130"/>
    </location>
</feature>
<dbReference type="PANTHER" id="PTHR46648">
    <property type="entry name" value="HIT FAMILY PROTEIN 1"/>
    <property type="match status" value="1"/>
</dbReference>
<feature type="short sequence motif" description="Histidine triad motif" evidence="1">
    <location>
        <begin position="115"/>
        <end position="119"/>
    </location>
</feature>
<dbReference type="InterPro" id="IPR011146">
    <property type="entry name" value="HIT-like"/>
</dbReference>
<evidence type="ECO:0000313" key="4">
    <source>
        <dbReference type="Proteomes" id="UP000632138"/>
    </source>
</evidence>
<sequence length="158" mass="17732">MDMFNHEPPGYVCPFCRLVAGEDDPAGVNLQDDIVRGNELATAFVAPTWWPNNHGHVLVVADAHHENLYDLPSPYGHAVHDLVREVAVAIRRTYGCDGITVRQHNEPSGWQTAWHYHVHVFPRYPGDDLYALPSMPGFVPAAARLPYADKLRSYFSSL</sequence>
<evidence type="ECO:0000259" key="2">
    <source>
        <dbReference type="PROSITE" id="PS51084"/>
    </source>
</evidence>
<dbReference type="PROSITE" id="PS51084">
    <property type="entry name" value="HIT_2"/>
    <property type="match status" value="1"/>
</dbReference>
<accession>A0ABS2AJ69</accession>
<dbReference type="EMBL" id="JAENHP010000012">
    <property type="protein sequence ID" value="MBM2619889.1"/>
    <property type="molecule type" value="Genomic_DNA"/>
</dbReference>
<organism evidence="3 4">
    <name type="scientific">Paractinoplanes ovalisporus</name>
    <dbReference type="NCBI Taxonomy" id="2810368"/>
    <lineage>
        <taxon>Bacteria</taxon>
        <taxon>Bacillati</taxon>
        <taxon>Actinomycetota</taxon>
        <taxon>Actinomycetes</taxon>
        <taxon>Micromonosporales</taxon>
        <taxon>Micromonosporaceae</taxon>
        <taxon>Paractinoplanes</taxon>
    </lineage>
</organism>
<protein>
    <submittedName>
        <fullName evidence="3">HIT family protein</fullName>
    </submittedName>
</protein>
<comment type="caution">
    <text evidence="3">The sequence shown here is derived from an EMBL/GenBank/DDBJ whole genome shotgun (WGS) entry which is preliminary data.</text>
</comment>
<dbReference type="Pfam" id="PF01230">
    <property type="entry name" value="HIT"/>
    <property type="match status" value="1"/>
</dbReference>
<dbReference type="SUPFAM" id="SSF54197">
    <property type="entry name" value="HIT-like"/>
    <property type="match status" value="1"/>
</dbReference>
<keyword evidence="4" id="KW-1185">Reference proteome</keyword>
<dbReference type="InterPro" id="IPR001310">
    <property type="entry name" value="Histidine_triad_HIT"/>
</dbReference>
<dbReference type="Proteomes" id="UP000632138">
    <property type="component" value="Unassembled WGS sequence"/>
</dbReference>
<gene>
    <name evidence="3" type="ORF">JIG36_30695</name>
</gene>
<evidence type="ECO:0000256" key="1">
    <source>
        <dbReference type="PROSITE-ProRule" id="PRU00464"/>
    </source>
</evidence>
<proteinExistence type="predicted"/>